<dbReference type="EMBL" id="FQZS01000025">
    <property type="protein sequence ID" value="SHJ27170.1"/>
    <property type="molecule type" value="Genomic_DNA"/>
</dbReference>
<protein>
    <recommendedName>
        <fullName evidence="2">LiaI-LiaF-like transmembrane region domain-containing protein</fullName>
    </recommendedName>
</protein>
<keyword evidence="1" id="KW-0812">Transmembrane</keyword>
<feature type="transmembrane region" description="Helical" evidence="1">
    <location>
        <begin position="78"/>
        <end position="96"/>
    </location>
</feature>
<feature type="transmembrane region" description="Helical" evidence="1">
    <location>
        <begin position="155"/>
        <end position="177"/>
    </location>
</feature>
<feature type="transmembrane region" description="Helical" evidence="1">
    <location>
        <begin position="6"/>
        <end position="24"/>
    </location>
</feature>
<dbReference type="Proteomes" id="UP000184442">
    <property type="component" value="Unassembled WGS sequence"/>
</dbReference>
<proteinExistence type="predicted"/>
<dbReference type="RefSeq" id="WP_073027083.1">
    <property type="nucleotide sequence ID" value="NZ_FQZS01000025.1"/>
</dbReference>
<name>A0A1M6HY60_9FIRM</name>
<dbReference type="STRING" id="1122184.SAMN02745176_02987"/>
<feature type="transmembrane region" description="Helical" evidence="1">
    <location>
        <begin position="184"/>
        <end position="205"/>
    </location>
</feature>
<feature type="transmembrane region" description="Helical" evidence="1">
    <location>
        <begin position="102"/>
        <end position="120"/>
    </location>
</feature>
<evidence type="ECO:0000256" key="1">
    <source>
        <dbReference type="SAM" id="Phobius"/>
    </source>
</evidence>
<evidence type="ECO:0000259" key="2">
    <source>
        <dbReference type="Pfam" id="PF18917"/>
    </source>
</evidence>
<accession>A0A1M6HY60</accession>
<feature type="transmembrane region" description="Helical" evidence="1">
    <location>
        <begin position="31"/>
        <end position="46"/>
    </location>
</feature>
<feature type="transmembrane region" description="Helical" evidence="1">
    <location>
        <begin position="52"/>
        <end position="71"/>
    </location>
</feature>
<reference evidence="3 4" key="1">
    <citation type="submission" date="2016-11" db="EMBL/GenBank/DDBJ databases">
        <authorList>
            <person name="Jaros S."/>
            <person name="Januszkiewicz K."/>
            <person name="Wedrychowicz H."/>
        </authorList>
    </citation>
    <scope>NUCLEOTIDE SEQUENCE [LARGE SCALE GENOMIC DNA]</scope>
    <source>
        <strain evidence="3 4">DSM 19022</strain>
    </source>
</reference>
<evidence type="ECO:0000313" key="4">
    <source>
        <dbReference type="Proteomes" id="UP000184442"/>
    </source>
</evidence>
<dbReference type="InterPro" id="IPR043726">
    <property type="entry name" value="LiaI-LiaF-like_TM1"/>
</dbReference>
<dbReference type="Pfam" id="PF18917">
    <property type="entry name" value="LiaI-LiaF-like_TM1"/>
    <property type="match status" value="1"/>
</dbReference>
<dbReference type="AlphaFoldDB" id="A0A1M6HY60"/>
<gene>
    <name evidence="3" type="ORF">SAMN02745176_02987</name>
</gene>
<keyword evidence="1" id="KW-0472">Membrane</keyword>
<organism evidence="3 4">
    <name type="scientific">Lutispora thermophila DSM 19022</name>
    <dbReference type="NCBI Taxonomy" id="1122184"/>
    <lineage>
        <taxon>Bacteria</taxon>
        <taxon>Bacillati</taxon>
        <taxon>Bacillota</taxon>
        <taxon>Clostridia</taxon>
        <taxon>Lutisporales</taxon>
        <taxon>Lutisporaceae</taxon>
        <taxon>Lutispora</taxon>
    </lineage>
</organism>
<feature type="transmembrane region" description="Helical" evidence="1">
    <location>
        <begin position="132"/>
        <end position="149"/>
    </location>
</feature>
<feature type="domain" description="LiaI-LiaF-like transmembrane region" evidence="2">
    <location>
        <begin position="156"/>
        <end position="201"/>
    </location>
</feature>
<sequence>MNGRRYGLGVVLILIGLSALLKNLKIMPDNSFVIFVGIFFMYLWYIKRNNILLLLGCFGVFSGLISLLDYYNIIRLKMSLEMVLLILGIIFLYLYYSKGIFGFVFPGAILISLAGYVFLISRYNSEKLWPSYFILMGFAFYLIYFIAFYEKSSWTLVLGTILNLLGILFLGFTYGIISWRIYKYYDFLWPLIMIVAGLLLLMVTISGKRY</sequence>
<keyword evidence="4" id="KW-1185">Reference proteome</keyword>
<keyword evidence="1" id="KW-1133">Transmembrane helix</keyword>
<evidence type="ECO:0000313" key="3">
    <source>
        <dbReference type="EMBL" id="SHJ27170.1"/>
    </source>
</evidence>